<evidence type="ECO:0000256" key="2">
    <source>
        <dbReference type="SAM" id="Phobius"/>
    </source>
</evidence>
<feature type="transmembrane region" description="Helical" evidence="2">
    <location>
        <begin position="103"/>
        <end position="121"/>
    </location>
</feature>
<evidence type="ECO:0000313" key="4">
    <source>
        <dbReference type="Proteomes" id="UP000192411"/>
    </source>
</evidence>
<feature type="transmembrane region" description="Helical" evidence="2">
    <location>
        <begin position="127"/>
        <end position="155"/>
    </location>
</feature>
<keyword evidence="4" id="KW-1185">Reference proteome</keyword>
<feature type="compositionally biased region" description="Low complexity" evidence="1">
    <location>
        <begin position="27"/>
        <end position="47"/>
    </location>
</feature>
<proteinExistence type="predicted"/>
<comment type="caution">
    <text evidence="3">The sequence shown here is derived from an EMBL/GenBank/DDBJ whole genome shotgun (WGS) entry which is preliminary data.</text>
</comment>
<keyword evidence="2" id="KW-0812">Transmembrane</keyword>
<protein>
    <recommendedName>
        <fullName evidence="5">Transmembrane protein</fullName>
    </recommendedName>
</protein>
<feature type="region of interest" description="Disordered" evidence="1">
    <location>
        <begin position="14"/>
        <end position="52"/>
    </location>
</feature>
<dbReference type="EMBL" id="MVIM01000002">
    <property type="protein sequence ID" value="ORB67889.1"/>
    <property type="molecule type" value="Genomic_DNA"/>
</dbReference>
<name>A0A1X0JYC0_9MYCO</name>
<evidence type="ECO:0000313" key="3">
    <source>
        <dbReference type="EMBL" id="ORB67889.1"/>
    </source>
</evidence>
<accession>A0A1X0JYC0</accession>
<keyword evidence="2" id="KW-0472">Membrane</keyword>
<organism evidence="3 4">
    <name type="scientific">Mycolicibacterium tusciae</name>
    <dbReference type="NCBI Taxonomy" id="75922"/>
    <lineage>
        <taxon>Bacteria</taxon>
        <taxon>Bacillati</taxon>
        <taxon>Actinomycetota</taxon>
        <taxon>Actinomycetes</taxon>
        <taxon>Mycobacteriales</taxon>
        <taxon>Mycobacteriaceae</taxon>
        <taxon>Mycolicibacterium</taxon>
    </lineage>
</organism>
<feature type="transmembrane region" description="Helical" evidence="2">
    <location>
        <begin position="68"/>
        <end position="91"/>
    </location>
</feature>
<dbReference type="STRING" id="75922.BST47_05400"/>
<reference evidence="3 4" key="1">
    <citation type="submission" date="2017-02" db="EMBL/GenBank/DDBJ databases">
        <title>The new phylogeny of genus Mycobacterium.</title>
        <authorList>
            <person name="Tortoli E."/>
            <person name="Trovato A."/>
            <person name="Cirillo D.M."/>
        </authorList>
    </citation>
    <scope>NUCLEOTIDE SEQUENCE [LARGE SCALE GENOMIC DNA]</scope>
    <source>
        <strain evidence="3 4">DSM 44338</strain>
    </source>
</reference>
<evidence type="ECO:0008006" key="5">
    <source>
        <dbReference type="Google" id="ProtNLM"/>
    </source>
</evidence>
<keyword evidence="2" id="KW-1133">Transmembrane helix</keyword>
<sequence length="168" mass="18121">MVLDVDRDLLIEDTQEFTPSWDTGEVDAQPDPADAAPSEPSPASGSSHQPVPAPPVVVPGNYQYLKRWHFVLVVACIWAVAAAAGWGLYYWWYHSIDKTASEFVVLVFLILCTVVGLLVAMVPSRPIASAVAIAFTSAPLAATAGAAVLHGLYFCEWATRCFVGLIPY</sequence>
<gene>
    <name evidence="3" type="ORF">BST47_05400</name>
</gene>
<dbReference type="RefSeq" id="WP_234809576.1">
    <property type="nucleotide sequence ID" value="NZ_MVIM01000002.1"/>
</dbReference>
<dbReference type="Proteomes" id="UP000192411">
    <property type="component" value="Unassembled WGS sequence"/>
</dbReference>
<evidence type="ECO:0000256" key="1">
    <source>
        <dbReference type="SAM" id="MobiDB-lite"/>
    </source>
</evidence>
<dbReference type="AlphaFoldDB" id="A0A1X0JYC0"/>